<name>A0AAD7ENR5_9AGAR</name>
<gene>
    <name evidence="1" type="ORF">DFH08DRAFT_962310</name>
</gene>
<reference evidence="1" key="1">
    <citation type="submission" date="2023-03" db="EMBL/GenBank/DDBJ databases">
        <title>Massive genome expansion in bonnet fungi (Mycena s.s.) driven by repeated elements and novel gene families across ecological guilds.</title>
        <authorList>
            <consortium name="Lawrence Berkeley National Laboratory"/>
            <person name="Harder C.B."/>
            <person name="Miyauchi S."/>
            <person name="Viragh M."/>
            <person name="Kuo A."/>
            <person name="Thoen E."/>
            <person name="Andreopoulos B."/>
            <person name="Lu D."/>
            <person name="Skrede I."/>
            <person name="Drula E."/>
            <person name="Henrissat B."/>
            <person name="Morin E."/>
            <person name="Kohler A."/>
            <person name="Barry K."/>
            <person name="LaButti K."/>
            <person name="Morin E."/>
            <person name="Salamov A."/>
            <person name="Lipzen A."/>
            <person name="Mereny Z."/>
            <person name="Hegedus B."/>
            <person name="Baldrian P."/>
            <person name="Stursova M."/>
            <person name="Weitz H."/>
            <person name="Taylor A."/>
            <person name="Grigoriev I.V."/>
            <person name="Nagy L.G."/>
            <person name="Martin F."/>
            <person name="Kauserud H."/>
        </authorList>
    </citation>
    <scope>NUCLEOTIDE SEQUENCE</scope>
    <source>
        <strain evidence="1">CBHHK002</strain>
    </source>
</reference>
<proteinExistence type="predicted"/>
<evidence type="ECO:0000313" key="1">
    <source>
        <dbReference type="EMBL" id="KAJ7343174.1"/>
    </source>
</evidence>
<protein>
    <submittedName>
        <fullName evidence="1">Uncharacterized protein</fullName>
    </submittedName>
</protein>
<comment type="caution">
    <text evidence="1">The sequence shown here is derived from an EMBL/GenBank/DDBJ whole genome shotgun (WGS) entry which is preliminary data.</text>
</comment>
<dbReference type="AlphaFoldDB" id="A0AAD7ENR5"/>
<accession>A0AAD7ENR5</accession>
<dbReference type="EMBL" id="JARIHO010000023">
    <property type="protein sequence ID" value="KAJ7343174.1"/>
    <property type="molecule type" value="Genomic_DNA"/>
</dbReference>
<sequence length="441" mass="50176">MAPLETWEVVEEVQKGAHLVGVVSTFWPAEGYSQPSPTLYLSCTLLLAHCQRQATHLIFARSSASHLSHLHQQGSFSPNPVKQAWREAITYKLPSVADETNHLAADRTIVWKGGNSDHTPDVKKLYRLGSKWKRESSRILLGYDKLQRMEPAKLVNIVCNILKSNLHEVGGEAQWAKFSNQEKNTRTKSLMDTLAFCLGKEVFETLPEKCKQEIELFFWAGCSMHKELNCCKAFDNRMKKFYNDHPELDQPVLLANKDNNTTIQLAEDTGESTAVDDKKGLHNVYENYFWPTISTSVCFPDISNTRYQSHRQGGARIITYLEEHREFMVFVKDNKQKQMLNHLEENIVKGLHCPQTISQIITLVLFCMAVMHPYTLHVRAPGTENLNMLDLGPYHASVKAHMKKLIADPGPLFSSSPNSYKITMLDGRPWSDTKAWDACIK</sequence>
<keyword evidence="2" id="KW-1185">Reference proteome</keyword>
<organism evidence="1 2">
    <name type="scientific">Mycena albidolilacea</name>
    <dbReference type="NCBI Taxonomy" id="1033008"/>
    <lineage>
        <taxon>Eukaryota</taxon>
        <taxon>Fungi</taxon>
        <taxon>Dikarya</taxon>
        <taxon>Basidiomycota</taxon>
        <taxon>Agaricomycotina</taxon>
        <taxon>Agaricomycetes</taxon>
        <taxon>Agaricomycetidae</taxon>
        <taxon>Agaricales</taxon>
        <taxon>Marasmiineae</taxon>
        <taxon>Mycenaceae</taxon>
        <taxon>Mycena</taxon>
    </lineage>
</organism>
<dbReference type="Proteomes" id="UP001218218">
    <property type="component" value="Unassembled WGS sequence"/>
</dbReference>
<evidence type="ECO:0000313" key="2">
    <source>
        <dbReference type="Proteomes" id="UP001218218"/>
    </source>
</evidence>